<evidence type="ECO:0000313" key="2">
    <source>
        <dbReference type="Proteomes" id="UP001060215"/>
    </source>
</evidence>
<proteinExistence type="predicted"/>
<evidence type="ECO:0000313" key="1">
    <source>
        <dbReference type="EMBL" id="KAI8029171.1"/>
    </source>
</evidence>
<comment type="caution">
    <text evidence="1">The sequence shown here is derived from an EMBL/GenBank/DDBJ whole genome shotgun (WGS) entry which is preliminary data.</text>
</comment>
<sequence length="113" mass="13260">MEEKKKRSRRRRTKEKKESNRGEGKDSNHREGEKKESNREEGEEEEEEGEEKKTKHTWSWNLDGGWMKRRRSIPPIFCPNLMSFALEFPTSSVSQPLRGCDHISDHSSEVAIS</sequence>
<protein>
    <submittedName>
        <fullName evidence="1">Uncharacterized protein</fullName>
    </submittedName>
</protein>
<reference evidence="1 2" key="1">
    <citation type="journal article" date="2022" name="Plant J.">
        <title>Chromosome-level genome of Camellia lanceoleosa provides a valuable resource for understanding genome evolution and self-incompatibility.</title>
        <authorList>
            <person name="Gong W."/>
            <person name="Xiao S."/>
            <person name="Wang L."/>
            <person name="Liao Z."/>
            <person name="Chang Y."/>
            <person name="Mo W."/>
            <person name="Hu G."/>
            <person name="Li W."/>
            <person name="Zhao G."/>
            <person name="Zhu H."/>
            <person name="Hu X."/>
            <person name="Ji K."/>
            <person name="Xiang X."/>
            <person name="Song Q."/>
            <person name="Yuan D."/>
            <person name="Jin S."/>
            <person name="Zhang L."/>
        </authorList>
    </citation>
    <scope>NUCLEOTIDE SEQUENCE [LARGE SCALE GENOMIC DNA]</scope>
    <source>
        <strain evidence="1">SQ_2022a</strain>
    </source>
</reference>
<keyword evidence="2" id="KW-1185">Reference proteome</keyword>
<dbReference type="Proteomes" id="UP001060215">
    <property type="component" value="Chromosome 1"/>
</dbReference>
<organism evidence="1 2">
    <name type="scientific">Camellia lanceoleosa</name>
    <dbReference type="NCBI Taxonomy" id="1840588"/>
    <lineage>
        <taxon>Eukaryota</taxon>
        <taxon>Viridiplantae</taxon>
        <taxon>Streptophyta</taxon>
        <taxon>Embryophyta</taxon>
        <taxon>Tracheophyta</taxon>
        <taxon>Spermatophyta</taxon>
        <taxon>Magnoliopsida</taxon>
        <taxon>eudicotyledons</taxon>
        <taxon>Gunneridae</taxon>
        <taxon>Pentapetalae</taxon>
        <taxon>asterids</taxon>
        <taxon>Ericales</taxon>
        <taxon>Theaceae</taxon>
        <taxon>Camellia</taxon>
    </lineage>
</organism>
<dbReference type="EMBL" id="CM045758">
    <property type="protein sequence ID" value="KAI8029171.1"/>
    <property type="molecule type" value="Genomic_DNA"/>
</dbReference>
<gene>
    <name evidence="1" type="ORF">LOK49_LG01G01277</name>
</gene>
<name>A0ACC0IY93_9ERIC</name>
<accession>A0ACC0IY93</accession>